<protein>
    <submittedName>
        <fullName evidence="6">Alpha-N-acetylglucosaminidase</fullName>
    </submittedName>
</protein>
<keyword evidence="1" id="KW-0378">Hydrolase</keyword>
<keyword evidence="7" id="KW-1185">Reference proteome</keyword>
<keyword evidence="2" id="KW-0732">Signal</keyword>
<evidence type="ECO:0000259" key="3">
    <source>
        <dbReference type="Pfam" id="PF05089"/>
    </source>
</evidence>
<dbReference type="PANTHER" id="PTHR12872:SF1">
    <property type="entry name" value="ALPHA-N-ACETYLGLUCOSAMINIDASE"/>
    <property type="match status" value="1"/>
</dbReference>
<dbReference type="eggNOG" id="KOG2233">
    <property type="taxonomic scope" value="Eukaryota"/>
</dbReference>
<evidence type="ECO:0000313" key="6">
    <source>
        <dbReference type="EMBL" id="EPT01772.1"/>
    </source>
</evidence>
<evidence type="ECO:0000256" key="1">
    <source>
        <dbReference type="ARBA" id="ARBA00022801"/>
    </source>
</evidence>
<dbReference type="HOGENOM" id="CLU_011988_2_1_1"/>
<sequence length="740" mass="81720">MHAATFVLLVFTWLAHATTTSLDGILSLVQRQVPDHADAFTFTLVQGEADSFMLSDTVNGSGINVQCSSVSACARGLYTYLTQYGNVDIWWTGSRLDQIASPLPPVGSPVNGTAIVPYRYHFNTVTFDYTAAWWDWDQWQAELDWLALRGVNLALAWVGYEHFLIEVFQEVGLSDADIASFLSGPAFQAWNRLGNIQGYWGGPLPAAWVQSQFALQQQIVARMCELGMTPVLPAFTGFVPRALAALYPDAPIVNGSQWDGFPERLTNVSFLEPASALFVAMQESFIAKQQAAYGANVSHIYTLDQYNENSPYSGDPAYLANVSSATFAALRAADAEAVWMMQGWLFVDNAAFWTAERIAAYLGSVPDEGMIVLDLWSEKYPWWQETDSYYGKQWIWCELHDFGEAMGMEGNLPVLTSGSVQALAASPGMKGIGLTMEGQEGNEIVYDILLDQAWSSTPLNITAYVESWVARRYTVSPLPTAVQYAWSLLSTTVYSNNISIATIKSIFELEPAIWGLTDGAFTAVPYDTNTTVVIALQLLVASYPEDLALIEVPEYLYDLVDVSRQLLANRFIDAYNALVDTFNSSGATAASITAAGQPLLTILNDTDTLLWTNEHFLLPAWIAAARAFAGDNDSYADYLEYNARNQITLWGPDGEISDYASKQWAGLVGTYYYQRWEAFVAYLADITEIGAPYSNVTLHEKMLEIGEAWCAEIWSGPWGVEGETMESRTLAAPQMLFESA</sequence>
<dbReference type="InterPro" id="IPR024240">
    <property type="entry name" value="NAGLU_N"/>
</dbReference>
<dbReference type="AlphaFoldDB" id="S8E9X5"/>
<accession>S8E9X5</accession>
<proteinExistence type="predicted"/>
<feature type="domain" description="Alpha-N-acetylglucosaminidase C-terminal" evidence="5">
    <location>
        <begin position="464"/>
        <end position="725"/>
    </location>
</feature>
<feature type="domain" description="Alpha-N-acetylglucosaminidase tim-barrel" evidence="3">
    <location>
        <begin position="119"/>
        <end position="455"/>
    </location>
</feature>
<dbReference type="GO" id="GO:0016787">
    <property type="term" value="F:hydrolase activity"/>
    <property type="evidence" value="ECO:0007669"/>
    <property type="project" value="UniProtKB-KW"/>
</dbReference>
<dbReference type="Proteomes" id="UP000015241">
    <property type="component" value="Unassembled WGS sequence"/>
</dbReference>
<dbReference type="OrthoDB" id="64736at2759"/>
<evidence type="ECO:0000259" key="4">
    <source>
        <dbReference type="Pfam" id="PF12971"/>
    </source>
</evidence>
<reference evidence="6 7" key="1">
    <citation type="journal article" date="2012" name="Science">
        <title>The Paleozoic origin of enzymatic lignin decomposition reconstructed from 31 fungal genomes.</title>
        <authorList>
            <person name="Floudas D."/>
            <person name="Binder M."/>
            <person name="Riley R."/>
            <person name="Barry K."/>
            <person name="Blanchette R.A."/>
            <person name="Henrissat B."/>
            <person name="Martinez A.T."/>
            <person name="Otillar R."/>
            <person name="Spatafora J.W."/>
            <person name="Yadav J.S."/>
            <person name="Aerts A."/>
            <person name="Benoit I."/>
            <person name="Boyd A."/>
            <person name="Carlson A."/>
            <person name="Copeland A."/>
            <person name="Coutinho P.M."/>
            <person name="de Vries R.P."/>
            <person name="Ferreira P."/>
            <person name="Findley K."/>
            <person name="Foster B."/>
            <person name="Gaskell J."/>
            <person name="Glotzer D."/>
            <person name="Gorecki P."/>
            <person name="Heitman J."/>
            <person name="Hesse C."/>
            <person name="Hori C."/>
            <person name="Igarashi K."/>
            <person name="Jurgens J.A."/>
            <person name="Kallen N."/>
            <person name="Kersten P."/>
            <person name="Kohler A."/>
            <person name="Kuees U."/>
            <person name="Kumar T.K.A."/>
            <person name="Kuo A."/>
            <person name="LaButti K."/>
            <person name="Larrondo L.F."/>
            <person name="Lindquist E."/>
            <person name="Ling A."/>
            <person name="Lombard V."/>
            <person name="Lucas S."/>
            <person name="Lundell T."/>
            <person name="Martin R."/>
            <person name="McLaughlin D.J."/>
            <person name="Morgenstern I."/>
            <person name="Morin E."/>
            <person name="Murat C."/>
            <person name="Nagy L.G."/>
            <person name="Nolan M."/>
            <person name="Ohm R.A."/>
            <person name="Patyshakuliyeva A."/>
            <person name="Rokas A."/>
            <person name="Ruiz-Duenas F.J."/>
            <person name="Sabat G."/>
            <person name="Salamov A."/>
            <person name="Samejima M."/>
            <person name="Schmutz J."/>
            <person name="Slot J.C."/>
            <person name="St John F."/>
            <person name="Stenlid J."/>
            <person name="Sun H."/>
            <person name="Sun S."/>
            <person name="Syed K."/>
            <person name="Tsang A."/>
            <person name="Wiebenga A."/>
            <person name="Young D."/>
            <person name="Pisabarro A."/>
            <person name="Eastwood D.C."/>
            <person name="Martin F."/>
            <person name="Cullen D."/>
            <person name="Grigoriev I.V."/>
            <person name="Hibbett D.S."/>
        </authorList>
    </citation>
    <scope>NUCLEOTIDE SEQUENCE</scope>
    <source>
        <strain evidence="7">FP-58527</strain>
    </source>
</reference>
<gene>
    <name evidence="6" type="ORF">FOMPIDRAFT_130137</name>
</gene>
<name>S8E9X5_FOMSC</name>
<dbReference type="Pfam" id="PF05089">
    <property type="entry name" value="NAGLU"/>
    <property type="match status" value="1"/>
</dbReference>
<dbReference type="Gene3D" id="3.30.379.10">
    <property type="entry name" value="Chitobiase/beta-hexosaminidase domain 2-like"/>
    <property type="match status" value="1"/>
</dbReference>
<dbReference type="Pfam" id="PF12972">
    <property type="entry name" value="NAGLU_C"/>
    <property type="match status" value="1"/>
</dbReference>
<dbReference type="PANTHER" id="PTHR12872">
    <property type="entry name" value="ALPHA-N-ACETYLGLUCOSAMINIDASE"/>
    <property type="match status" value="1"/>
</dbReference>
<feature type="chain" id="PRO_5004562863" evidence="2">
    <location>
        <begin position="18"/>
        <end position="740"/>
    </location>
</feature>
<evidence type="ECO:0000259" key="5">
    <source>
        <dbReference type="Pfam" id="PF12972"/>
    </source>
</evidence>
<feature type="signal peptide" evidence="2">
    <location>
        <begin position="1"/>
        <end position="17"/>
    </location>
</feature>
<evidence type="ECO:0000256" key="2">
    <source>
        <dbReference type="SAM" id="SignalP"/>
    </source>
</evidence>
<dbReference type="EMBL" id="KE504139">
    <property type="protein sequence ID" value="EPT01772.1"/>
    <property type="molecule type" value="Genomic_DNA"/>
</dbReference>
<dbReference type="Gene3D" id="1.20.120.670">
    <property type="entry name" value="N-acetyl-b-d-glucoasminidase"/>
    <property type="match status" value="1"/>
</dbReference>
<dbReference type="InterPro" id="IPR007781">
    <property type="entry name" value="NAGLU"/>
</dbReference>
<dbReference type="Gene3D" id="3.20.20.80">
    <property type="entry name" value="Glycosidases"/>
    <property type="match status" value="1"/>
</dbReference>
<evidence type="ECO:0000313" key="7">
    <source>
        <dbReference type="Proteomes" id="UP000015241"/>
    </source>
</evidence>
<dbReference type="InParanoid" id="S8E9X5"/>
<feature type="domain" description="Alpha-N-acetylglucosaminidase N-terminal" evidence="4">
    <location>
        <begin position="25"/>
        <end position="104"/>
    </location>
</feature>
<dbReference type="InterPro" id="IPR029018">
    <property type="entry name" value="Hex-like_dom2"/>
</dbReference>
<organism evidence="6 7">
    <name type="scientific">Fomitopsis schrenkii</name>
    <name type="common">Brown rot fungus</name>
    <dbReference type="NCBI Taxonomy" id="2126942"/>
    <lineage>
        <taxon>Eukaryota</taxon>
        <taxon>Fungi</taxon>
        <taxon>Dikarya</taxon>
        <taxon>Basidiomycota</taxon>
        <taxon>Agaricomycotina</taxon>
        <taxon>Agaricomycetes</taxon>
        <taxon>Polyporales</taxon>
        <taxon>Fomitopsis</taxon>
    </lineage>
</organism>
<dbReference type="STRING" id="743788.S8E9X5"/>
<dbReference type="Pfam" id="PF12971">
    <property type="entry name" value="NAGLU_N"/>
    <property type="match status" value="1"/>
</dbReference>
<dbReference type="InterPro" id="IPR024733">
    <property type="entry name" value="NAGLU_tim-barrel"/>
</dbReference>
<dbReference type="InterPro" id="IPR024732">
    <property type="entry name" value="NAGLU_C"/>
</dbReference>